<sequence>MSELRSRLQGVNLYLIGMMGAGKSTIGKLVGQSLGYQFFDTDSLVEQAAGQTVSQIFASSESEFRQLETQVLAELSAYRRLVVATGGGIVSQPQNWSYLRHGLVVWINVPVEVLHNRLKKDTSRPLLRTADPLAKLQLLLQERRSLYAQADLEIAVGPNDSADQVARRLLAAIPTVLKPDLSQ</sequence>
<feature type="binding site" evidence="11">
    <location>
        <position position="24"/>
    </location>
    <ligand>
        <name>Mg(2+)</name>
        <dbReference type="ChEBI" id="CHEBI:18420"/>
    </ligand>
</feature>
<keyword evidence="5 11" id="KW-0808">Transferase</keyword>
<comment type="subunit">
    <text evidence="11">Monomer.</text>
</comment>
<comment type="subcellular location">
    <subcellularLocation>
        <location evidence="11">Cytoplasm</location>
    </subcellularLocation>
</comment>
<feature type="binding site" evidence="11">
    <location>
        <position position="42"/>
    </location>
    <ligand>
        <name>substrate</name>
    </ligand>
</feature>
<dbReference type="GO" id="GO:0004765">
    <property type="term" value="F:shikimate kinase activity"/>
    <property type="evidence" value="ECO:0007669"/>
    <property type="project" value="UniProtKB-UniRule"/>
</dbReference>
<dbReference type="Gene3D" id="3.40.50.300">
    <property type="entry name" value="P-loop containing nucleotide triphosphate hydrolases"/>
    <property type="match status" value="1"/>
</dbReference>
<dbReference type="HAMAP" id="MF_00109">
    <property type="entry name" value="Shikimate_kinase"/>
    <property type="match status" value="1"/>
</dbReference>
<feature type="binding site" evidence="11">
    <location>
        <position position="65"/>
    </location>
    <ligand>
        <name>substrate</name>
    </ligand>
</feature>
<comment type="cofactor">
    <cofactor evidence="11">
        <name>Mg(2+)</name>
        <dbReference type="ChEBI" id="CHEBI:18420"/>
    </cofactor>
    <text evidence="11">Binds 1 Mg(2+) ion per subunit.</text>
</comment>
<evidence type="ECO:0000256" key="3">
    <source>
        <dbReference type="ARBA" id="ARBA00012154"/>
    </source>
</evidence>
<evidence type="ECO:0000256" key="7">
    <source>
        <dbReference type="ARBA" id="ARBA00022777"/>
    </source>
</evidence>
<evidence type="ECO:0000256" key="8">
    <source>
        <dbReference type="ARBA" id="ARBA00022840"/>
    </source>
</evidence>
<keyword evidence="11" id="KW-0460">Magnesium</keyword>
<dbReference type="InterPro" id="IPR000623">
    <property type="entry name" value="Shikimate_kinase/TSH1"/>
</dbReference>
<dbReference type="GO" id="GO:0009423">
    <property type="term" value="P:chorismate biosynthetic process"/>
    <property type="evidence" value="ECO:0007669"/>
    <property type="project" value="UniProtKB-UniRule"/>
</dbReference>
<evidence type="ECO:0000256" key="10">
    <source>
        <dbReference type="ARBA" id="ARBA00048567"/>
    </source>
</evidence>
<evidence type="ECO:0000313" key="12">
    <source>
        <dbReference type="EMBL" id="MBW4466265.1"/>
    </source>
</evidence>
<comment type="caution">
    <text evidence="11">Lacks conserved residue(s) required for the propagation of feature annotation.</text>
</comment>
<organism evidence="12 13">
    <name type="scientific">Pegethrix bostrychoides GSE-TBD4-15B</name>
    <dbReference type="NCBI Taxonomy" id="2839662"/>
    <lineage>
        <taxon>Bacteria</taxon>
        <taxon>Bacillati</taxon>
        <taxon>Cyanobacteriota</taxon>
        <taxon>Cyanophyceae</taxon>
        <taxon>Oculatellales</taxon>
        <taxon>Oculatellaceae</taxon>
        <taxon>Pegethrix</taxon>
    </lineage>
</organism>
<dbReference type="PRINTS" id="PR01100">
    <property type="entry name" value="SHIKIMTKNASE"/>
</dbReference>
<evidence type="ECO:0000256" key="4">
    <source>
        <dbReference type="ARBA" id="ARBA00022605"/>
    </source>
</evidence>
<keyword evidence="8 11" id="KW-0067">ATP-binding</keyword>
<evidence type="ECO:0000256" key="2">
    <source>
        <dbReference type="ARBA" id="ARBA00006997"/>
    </source>
</evidence>
<dbReference type="Proteomes" id="UP000707356">
    <property type="component" value="Unassembled WGS sequence"/>
</dbReference>
<reference evidence="12" key="2">
    <citation type="journal article" date="2022" name="Microbiol. Resour. Announc.">
        <title>Metagenome Sequencing to Explore Phylogenomics of Terrestrial Cyanobacteria.</title>
        <authorList>
            <person name="Ward R.D."/>
            <person name="Stajich J.E."/>
            <person name="Johansen J.R."/>
            <person name="Huntemann M."/>
            <person name="Clum A."/>
            <person name="Foster B."/>
            <person name="Foster B."/>
            <person name="Roux S."/>
            <person name="Palaniappan K."/>
            <person name="Varghese N."/>
            <person name="Mukherjee S."/>
            <person name="Reddy T.B.K."/>
            <person name="Daum C."/>
            <person name="Copeland A."/>
            <person name="Chen I.A."/>
            <person name="Ivanova N.N."/>
            <person name="Kyrpides N.C."/>
            <person name="Shapiro N."/>
            <person name="Eloe-Fadrosh E.A."/>
            <person name="Pietrasiak N."/>
        </authorList>
    </citation>
    <scope>NUCLEOTIDE SEQUENCE</scope>
    <source>
        <strain evidence="12">GSE-TBD4-15B</strain>
    </source>
</reference>
<comment type="function">
    <text evidence="11">Catalyzes the specific phosphorylation of the 3-hydroxyl group of shikimic acid using ATP as a cosubstrate.</text>
</comment>
<keyword evidence="6 11" id="KW-0547">Nucleotide-binding</keyword>
<dbReference type="GO" id="GO:0008652">
    <property type="term" value="P:amino acid biosynthetic process"/>
    <property type="evidence" value="ECO:0007669"/>
    <property type="project" value="UniProtKB-KW"/>
</dbReference>
<dbReference type="PROSITE" id="PS01128">
    <property type="entry name" value="SHIKIMATE_KINASE"/>
    <property type="match status" value="1"/>
</dbReference>
<comment type="similarity">
    <text evidence="2 11">Belongs to the shikimate kinase family.</text>
</comment>
<dbReference type="InterPro" id="IPR031322">
    <property type="entry name" value="Shikimate/glucono_kinase"/>
</dbReference>
<keyword evidence="11" id="KW-0479">Metal-binding</keyword>
<dbReference type="InterPro" id="IPR023000">
    <property type="entry name" value="Shikimate_kinase_CS"/>
</dbReference>
<dbReference type="GO" id="GO:0005829">
    <property type="term" value="C:cytosol"/>
    <property type="evidence" value="ECO:0007669"/>
    <property type="project" value="TreeGrafter"/>
</dbReference>
<dbReference type="Pfam" id="PF01202">
    <property type="entry name" value="SKI"/>
    <property type="match status" value="1"/>
</dbReference>
<dbReference type="GO" id="GO:0009073">
    <property type="term" value="P:aromatic amino acid family biosynthetic process"/>
    <property type="evidence" value="ECO:0007669"/>
    <property type="project" value="UniProtKB-KW"/>
</dbReference>
<comment type="caution">
    <text evidence="12">The sequence shown here is derived from an EMBL/GenBank/DDBJ whole genome shotgun (WGS) entry which is preliminary data.</text>
</comment>
<keyword evidence="11" id="KW-0963">Cytoplasm</keyword>
<evidence type="ECO:0000256" key="5">
    <source>
        <dbReference type="ARBA" id="ARBA00022679"/>
    </source>
</evidence>
<accession>A0A951PC00</accession>
<feature type="binding site" evidence="11">
    <location>
        <position position="143"/>
    </location>
    <ligand>
        <name>substrate</name>
    </ligand>
</feature>
<evidence type="ECO:0000313" key="13">
    <source>
        <dbReference type="Proteomes" id="UP000707356"/>
    </source>
</evidence>
<protein>
    <recommendedName>
        <fullName evidence="3 11">Shikimate kinase</fullName>
        <shortName evidence="11">SK</shortName>
        <ecNumber evidence="3 11">2.7.1.71</ecNumber>
    </recommendedName>
</protein>
<feature type="binding site" evidence="11">
    <location>
        <position position="87"/>
    </location>
    <ligand>
        <name>substrate</name>
    </ligand>
</feature>
<evidence type="ECO:0000256" key="1">
    <source>
        <dbReference type="ARBA" id="ARBA00004842"/>
    </source>
</evidence>
<dbReference type="InterPro" id="IPR027417">
    <property type="entry name" value="P-loop_NTPase"/>
</dbReference>
<evidence type="ECO:0000256" key="6">
    <source>
        <dbReference type="ARBA" id="ARBA00022741"/>
    </source>
</evidence>
<comment type="pathway">
    <text evidence="1 11">Metabolic intermediate biosynthesis; chorismate biosynthesis; chorismate from D-erythrose 4-phosphate and phosphoenolpyruvate: step 5/7.</text>
</comment>
<dbReference type="SUPFAM" id="SSF52540">
    <property type="entry name" value="P-loop containing nucleoside triphosphate hydrolases"/>
    <property type="match status" value="1"/>
</dbReference>
<evidence type="ECO:0000256" key="9">
    <source>
        <dbReference type="ARBA" id="ARBA00023141"/>
    </source>
</evidence>
<dbReference type="CDD" id="cd00464">
    <property type="entry name" value="SK"/>
    <property type="match status" value="1"/>
</dbReference>
<dbReference type="GO" id="GO:0000287">
    <property type="term" value="F:magnesium ion binding"/>
    <property type="evidence" value="ECO:0007669"/>
    <property type="project" value="UniProtKB-UniRule"/>
</dbReference>
<gene>
    <name evidence="11" type="primary">aroK</name>
    <name evidence="12" type="ORF">KME07_12630</name>
</gene>
<evidence type="ECO:0000256" key="11">
    <source>
        <dbReference type="HAMAP-Rule" id="MF_00109"/>
    </source>
</evidence>
<comment type="catalytic activity">
    <reaction evidence="10 11">
        <text>shikimate + ATP = 3-phosphoshikimate + ADP + H(+)</text>
        <dbReference type="Rhea" id="RHEA:13121"/>
        <dbReference type="ChEBI" id="CHEBI:15378"/>
        <dbReference type="ChEBI" id="CHEBI:30616"/>
        <dbReference type="ChEBI" id="CHEBI:36208"/>
        <dbReference type="ChEBI" id="CHEBI:145989"/>
        <dbReference type="ChEBI" id="CHEBI:456216"/>
        <dbReference type="EC" id="2.7.1.71"/>
    </reaction>
</comment>
<dbReference type="AlphaFoldDB" id="A0A951PC00"/>
<keyword evidence="7 11" id="KW-0418">Kinase</keyword>
<dbReference type="EMBL" id="JAHHHV010000067">
    <property type="protein sequence ID" value="MBW4466265.1"/>
    <property type="molecule type" value="Genomic_DNA"/>
</dbReference>
<name>A0A951PC00_9CYAN</name>
<dbReference type="PANTHER" id="PTHR21087:SF16">
    <property type="entry name" value="SHIKIMATE KINASE 1, CHLOROPLASTIC"/>
    <property type="match status" value="1"/>
</dbReference>
<feature type="binding site" evidence="11">
    <location>
        <position position="124"/>
    </location>
    <ligand>
        <name>ATP</name>
        <dbReference type="ChEBI" id="CHEBI:30616"/>
    </ligand>
</feature>
<keyword evidence="9 11" id="KW-0057">Aromatic amino acid biosynthesis</keyword>
<dbReference type="EC" id="2.7.1.71" evidence="3 11"/>
<reference evidence="12" key="1">
    <citation type="submission" date="2021-05" db="EMBL/GenBank/DDBJ databases">
        <authorList>
            <person name="Pietrasiak N."/>
            <person name="Ward R."/>
            <person name="Stajich J.E."/>
            <person name="Kurbessoian T."/>
        </authorList>
    </citation>
    <scope>NUCLEOTIDE SEQUENCE</scope>
    <source>
        <strain evidence="12">GSE-TBD4-15B</strain>
    </source>
</reference>
<feature type="binding site" evidence="11">
    <location>
        <begin position="20"/>
        <end position="25"/>
    </location>
    <ligand>
        <name>ATP</name>
        <dbReference type="ChEBI" id="CHEBI:30616"/>
    </ligand>
</feature>
<proteinExistence type="inferred from homology"/>
<dbReference type="GO" id="GO:0005524">
    <property type="term" value="F:ATP binding"/>
    <property type="evidence" value="ECO:0007669"/>
    <property type="project" value="UniProtKB-UniRule"/>
</dbReference>
<dbReference type="PANTHER" id="PTHR21087">
    <property type="entry name" value="SHIKIMATE KINASE"/>
    <property type="match status" value="1"/>
</dbReference>
<keyword evidence="4 11" id="KW-0028">Amino-acid biosynthesis</keyword>